<feature type="chain" id="PRO_5007114217" evidence="2">
    <location>
        <begin position="27"/>
        <end position="180"/>
    </location>
</feature>
<dbReference type="InterPro" id="IPR027438">
    <property type="entry name" value="Ecotin_C"/>
</dbReference>
<dbReference type="EMBL" id="LOWA01000057">
    <property type="protein sequence ID" value="KVE23460.1"/>
    <property type="molecule type" value="Genomic_DNA"/>
</dbReference>
<dbReference type="Pfam" id="PF03974">
    <property type="entry name" value="Ecotin"/>
    <property type="match status" value="1"/>
</dbReference>
<proteinExistence type="inferred from homology"/>
<evidence type="ECO:0000313" key="4">
    <source>
        <dbReference type="Proteomes" id="UP000062788"/>
    </source>
</evidence>
<dbReference type="PANTHER" id="PTHR35890">
    <property type="match status" value="1"/>
</dbReference>
<protein>
    <submittedName>
        <fullName evidence="3">Ecotin</fullName>
    </submittedName>
</protein>
<accession>A0A103DVG4</accession>
<reference evidence="3 4" key="1">
    <citation type="submission" date="2015-11" db="EMBL/GenBank/DDBJ databases">
        <title>Expanding the genomic diversity of Burkholderia species for the development of highly accurate diagnostics.</title>
        <authorList>
            <person name="Sahl J."/>
            <person name="Keim P."/>
            <person name="Wagner D."/>
        </authorList>
    </citation>
    <scope>NUCLEOTIDE SEQUENCE [LARGE SCALE GENOMIC DNA]</scope>
    <source>
        <strain evidence="3 4">TSV85</strain>
    </source>
</reference>
<dbReference type="SUPFAM" id="SSF49772">
    <property type="entry name" value="Ecotin, trypsin inhibitor"/>
    <property type="match status" value="1"/>
</dbReference>
<dbReference type="RefSeq" id="WP_059520352.1">
    <property type="nucleotide sequence ID" value="NZ_CP013448.1"/>
</dbReference>
<dbReference type="AlphaFoldDB" id="A0A103DVG4"/>
<evidence type="ECO:0000256" key="1">
    <source>
        <dbReference type="ARBA" id="ARBA00010558"/>
    </source>
</evidence>
<dbReference type="Gene3D" id="2.60.40.550">
    <property type="entry name" value="Ecotin"/>
    <property type="match status" value="1"/>
</dbReference>
<comment type="similarity">
    <text evidence="1">Belongs to the protease inhibitor I11 (ecotin) family.</text>
</comment>
<dbReference type="InterPro" id="IPR005658">
    <property type="entry name" value="Prot_inh_ecotin"/>
</dbReference>
<dbReference type="OrthoDB" id="997196at2"/>
<dbReference type="PIRSF" id="PIRSF006865">
    <property type="entry name" value="Prot_inh_ecotin"/>
    <property type="match status" value="1"/>
</dbReference>
<dbReference type="Gene3D" id="4.10.1230.10">
    <property type="entry name" value="Ecotin, trypsin inhibitor"/>
    <property type="match status" value="1"/>
</dbReference>
<dbReference type="Proteomes" id="UP000062788">
    <property type="component" value="Unassembled WGS sequence"/>
</dbReference>
<feature type="signal peptide" evidence="2">
    <location>
        <begin position="1"/>
        <end position="26"/>
    </location>
</feature>
<dbReference type="GO" id="GO:0004867">
    <property type="term" value="F:serine-type endopeptidase inhibitor activity"/>
    <property type="evidence" value="ECO:0007669"/>
    <property type="project" value="InterPro"/>
</dbReference>
<evidence type="ECO:0000313" key="3">
    <source>
        <dbReference type="EMBL" id="KVE23460.1"/>
    </source>
</evidence>
<dbReference type="InterPro" id="IPR036198">
    <property type="entry name" value="Ecotin_sf"/>
</dbReference>
<name>A0A103DVG4_9BURK</name>
<gene>
    <name evidence="3" type="ORF">WS67_22480</name>
</gene>
<keyword evidence="4" id="KW-1185">Reference proteome</keyword>
<dbReference type="PANTHER" id="PTHR35890:SF3">
    <property type="entry name" value="ECOTIN"/>
    <property type="match status" value="1"/>
</dbReference>
<organism evidence="3 4">
    <name type="scientific">Burkholderia singularis</name>
    <dbReference type="NCBI Taxonomy" id="1503053"/>
    <lineage>
        <taxon>Bacteria</taxon>
        <taxon>Pseudomonadati</taxon>
        <taxon>Pseudomonadota</taxon>
        <taxon>Betaproteobacteria</taxon>
        <taxon>Burkholderiales</taxon>
        <taxon>Burkholderiaceae</taxon>
        <taxon>Burkholderia</taxon>
        <taxon>pseudomallei group</taxon>
    </lineage>
</organism>
<dbReference type="NCBIfam" id="NF002987">
    <property type="entry name" value="PRK03719.1"/>
    <property type="match status" value="1"/>
</dbReference>
<sequence length="180" mass="19407">MKSVIRSAANAACVAVFAGFCGFAVAASEPSPDAAADAASAPKLSANDVKMFPAAKPGQKRVVIALPAERQEDDIRVELIVGKTMQVDCNSHWFGGDLKHETVQGWGYSYYSLADAKGPAATLMACPSQAAREDFVPVRGSGYLLRYNSRLPIVVYVPSGFDVRYRLWYASNEVARAVER</sequence>
<evidence type="ECO:0000256" key="2">
    <source>
        <dbReference type="SAM" id="SignalP"/>
    </source>
</evidence>
<keyword evidence="2" id="KW-0732">Signal</keyword>
<comment type="caution">
    <text evidence="3">The sequence shown here is derived from an EMBL/GenBank/DDBJ whole genome shotgun (WGS) entry which is preliminary data.</text>
</comment>